<dbReference type="EMBL" id="JAGKHQ010000008">
    <property type="protein sequence ID" value="KAG7511172.1"/>
    <property type="molecule type" value="Genomic_DNA"/>
</dbReference>
<keyword evidence="7" id="KW-0966">Cell projection</keyword>
<name>A0AAV6S417_SOLSE</name>
<comment type="function">
    <text evidence="12">Component of the nexin-dynein regulatory complex (N-DRC), a key regulator of ciliary/flagellar motility which maintains the alignment and integrity of the distal axoneme and regulates microtubule sliding in motile axonemes. Plays a critical role in the assembly of N-DRC and also stabilizes the assembly of multiple inner dynein arms and radial spokes. Coassembles with DRC1 to form a central scaffold needed for assembly of the N-DRC and its attachment to the outer doublet microtubules.</text>
</comment>
<comment type="similarity">
    <text evidence="9">Belongs to the DRC2 family.</text>
</comment>
<dbReference type="PANTHER" id="PTHR21625:SF0">
    <property type="entry name" value="DYNEIN REGULATORY COMPLEX SUBUNIT 2"/>
    <property type="match status" value="1"/>
</dbReference>
<dbReference type="Proteomes" id="UP000693946">
    <property type="component" value="Linkage Group LG16"/>
</dbReference>
<evidence type="ECO:0000256" key="4">
    <source>
        <dbReference type="ARBA" id="ARBA00023054"/>
    </source>
</evidence>
<keyword evidence="2" id="KW-0963">Cytoplasm</keyword>
<dbReference type="PANTHER" id="PTHR21625">
    <property type="entry name" value="NYD-SP28 PROTEIN"/>
    <property type="match status" value="1"/>
</dbReference>
<evidence type="ECO:0000256" key="11">
    <source>
        <dbReference type="ARBA" id="ARBA00041517"/>
    </source>
</evidence>
<evidence type="ECO:0000256" key="5">
    <source>
        <dbReference type="ARBA" id="ARBA00023069"/>
    </source>
</evidence>
<evidence type="ECO:0000256" key="7">
    <source>
        <dbReference type="ARBA" id="ARBA00023273"/>
    </source>
</evidence>
<dbReference type="GO" id="GO:0070286">
    <property type="term" value="P:axonemal dynein complex assembly"/>
    <property type="evidence" value="ECO:0007669"/>
    <property type="project" value="InterPro"/>
</dbReference>
<keyword evidence="6" id="KW-0206">Cytoskeleton</keyword>
<keyword evidence="5" id="KW-0969">Cilium</keyword>
<dbReference type="Pfam" id="PF14772">
    <property type="entry name" value="NYD-SP28"/>
    <property type="match status" value="1"/>
</dbReference>
<dbReference type="InterPro" id="IPR039505">
    <property type="entry name" value="DRC1/2_N"/>
</dbReference>
<reference evidence="16 17" key="1">
    <citation type="journal article" date="2021" name="Sci. Rep.">
        <title>Chromosome anchoring in Senegalese sole (Solea senegalensis) reveals sex-associated markers and genome rearrangements in flatfish.</title>
        <authorList>
            <person name="Guerrero-Cozar I."/>
            <person name="Gomez-Garrido J."/>
            <person name="Berbel C."/>
            <person name="Martinez-Blanch J.F."/>
            <person name="Alioto T."/>
            <person name="Claros M.G."/>
            <person name="Gagnaire P.A."/>
            <person name="Manchado M."/>
        </authorList>
    </citation>
    <scope>NUCLEOTIDE SEQUENCE [LARGE SCALE GENOMIC DNA]</scope>
    <source>
        <strain evidence="16">Sse05_10M</strain>
    </source>
</reference>
<evidence type="ECO:0000256" key="3">
    <source>
        <dbReference type="ARBA" id="ARBA00022846"/>
    </source>
</evidence>
<evidence type="ECO:0000256" key="8">
    <source>
        <dbReference type="ARBA" id="ARBA00037841"/>
    </source>
</evidence>
<dbReference type="GO" id="GO:0060285">
    <property type="term" value="P:cilium-dependent cell motility"/>
    <property type="evidence" value="ECO:0007669"/>
    <property type="project" value="TreeGrafter"/>
</dbReference>
<keyword evidence="4 13" id="KW-0175">Coiled coil</keyword>
<evidence type="ECO:0000256" key="6">
    <source>
        <dbReference type="ARBA" id="ARBA00023212"/>
    </source>
</evidence>
<dbReference type="AlphaFoldDB" id="A0AAV6S417"/>
<feature type="domain" description="Dynein regulatory complex protein 1/2 N-terminal" evidence="15">
    <location>
        <begin position="33"/>
        <end position="134"/>
    </location>
</feature>
<evidence type="ECO:0000256" key="14">
    <source>
        <dbReference type="SAM" id="MobiDB-lite"/>
    </source>
</evidence>
<evidence type="ECO:0000256" key="1">
    <source>
        <dbReference type="ARBA" id="ARBA00004611"/>
    </source>
</evidence>
<dbReference type="InterPro" id="IPR039750">
    <property type="entry name" value="DRC1/DRC2"/>
</dbReference>
<feature type="compositionally biased region" description="Gly residues" evidence="14">
    <location>
        <begin position="8"/>
        <end position="21"/>
    </location>
</feature>
<evidence type="ECO:0000313" key="17">
    <source>
        <dbReference type="Proteomes" id="UP000693946"/>
    </source>
</evidence>
<protein>
    <recommendedName>
        <fullName evidence="10">Dynein regulatory complex subunit 2</fullName>
    </recommendedName>
    <alternativeName>
        <fullName evidence="11">Coiled-coil domain-containing protein 65</fullName>
    </alternativeName>
</protein>
<sequence length="291" mass="33389">MPRKVKRGGVGGGGARGGGGAKTEEEKLVFLQQKVQAEEEMVKKKEEILTLFLKDKLQKEQRNSGVNLLKLDEGWRSILRQTRAAELRKDVDVLRQTFDRQLDGLDDVIKSLGRDLQEAELQSAQVRRLHLQHVERVRTVQDRHVTELQQQWDNNLQHLSSTFNKDRQQMLSHCERQRAQLDDAEFTLEQQHKKLMNDIVRVYSDSMAAYESAHHDQMAALVLEGKSTQTEKTQKNQQVLVLLCEETKLLDQTIADKLRLQQKKKVVKKVQVSERVLPAGRGGAKGPHSYM</sequence>
<proteinExistence type="inferred from homology"/>
<keyword evidence="17" id="KW-1185">Reference proteome</keyword>
<dbReference type="GO" id="GO:0005858">
    <property type="term" value="C:axonemal dynein complex"/>
    <property type="evidence" value="ECO:0007669"/>
    <property type="project" value="InterPro"/>
</dbReference>
<evidence type="ECO:0000256" key="13">
    <source>
        <dbReference type="SAM" id="Coils"/>
    </source>
</evidence>
<feature type="region of interest" description="Disordered" evidence="14">
    <location>
        <begin position="1"/>
        <end position="22"/>
    </location>
</feature>
<accession>A0AAV6S417</accession>
<gene>
    <name evidence="16" type="ORF">JOB18_042412</name>
</gene>
<evidence type="ECO:0000259" key="15">
    <source>
        <dbReference type="Pfam" id="PF14772"/>
    </source>
</evidence>
<evidence type="ECO:0000313" key="16">
    <source>
        <dbReference type="EMBL" id="KAG7511172.1"/>
    </source>
</evidence>
<feature type="coiled-coil region" evidence="13">
    <location>
        <begin position="102"/>
        <end position="129"/>
    </location>
</feature>
<comment type="caution">
    <text evidence="16">The sequence shown here is derived from an EMBL/GenBank/DDBJ whole genome shotgun (WGS) entry which is preliminary data.</text>
</comment>
<organism evidence="16 17">
    <name type="scientific">Solea senegalensis</name>
    <name type="common">Senegalese sole</name>
    <dbReference type="NCBI Taxonomy" id="28829"/>
    <lineage>
        <taxon>Eukaryota</taxon>
        <taxon>Metazoa</taxon>
        <taxon>Chordata</taxon>
        <taxon>Craniata</taxon>
        <taxon>Vertebrata</taxon>
        <taxon>Euteleostomi</taxon>
        <taxon>Actinopterygii</taxon>
        <taxon>Neopterygii</taxon>
        <taxon>Teleostei</taxon>
        <taxon>Neoteleostei</taxon>
        <taxon>Acanthomorphata</taxon>
        <taxon>Carangaria</taxon>
        <taxon>Pleuronectiformes</taxon>
        <taxon>Pleuronectoidei</taxon>
        <taxon>Soleidae</taxon>
        <taxon>Solea</taxon>
    </lineage>
</organism>
<comment type="subcellular location">
    <subcellularLocation>
        <location evidence="1">Cytoplasm</location>
        <location evidence="1">Cytoskeleton</location>
        <location evidence="1">Flagellum axoneme</location>
    </subcellularLocation>
    <subcellularLocation>
        <location evidence="8">Cytoplasm</location>
        <location evidence="8">Cytoskeleton</location>
        <location evidence="8">Flagellum basal body</location>
    </subcellularLocation>
</comment>
<evidence type="ECO:0000256" key="2">
    <source>
        <dbReference type="ARBA" id="ARBA00022490"/>
    </source>
</evidence>
<evidence type="ECO:0000256" key="9">
    <source>
        <dbReference type="ARBA" id="ARBA00038424"/>
    </source>
</evidence>
<evidence type="ECO:0000256" key="12">
    <source>
        <dbReference type="ARBA" id="ARBA00045865"/>
    </source>
</evidence>
<keyword evidence="3" id="KW-0282">Flagellum</keyword>
<evidence type="ECO:0000256" key="10">
    <source>
        <dbReference type="ARBA" id="ARBA00040899"/>
    </source>
</evidence>
<dbReference type="GO" id="GO:0003352">
    <property type="term" value="P:regulation of cilium movement"/>
    <property type="evidence" value="ECO:0007669"/>
    <property type="project" value="TreeGrafter"/>
</dbReference>